<feature type="domain" description="BT4734-like N-terminal" evidence="1">
    <location>
        <begin position="57"/>
        <end position="166"/>
    </location>
</feature>
<evidence type="ECO:0000259" key="1">
    <source>
        <dbReference type="Pfam" id="PF08800"/>
    </source>
</evidence>
<evidence type="ECO:0000313" key="2">
    <source>
        <dbReference type="EMBL" id="SNV41478.1"/>
    </source>
</evidence>
<proteinExistence type="predicted"/>
<dbReference type="RefSeq" id="WP_095070849.1">
    <property type="nucleotide sequence ID" value="NZ_LT906465.1"/>
</dbReference>
<protein>
    <recommendedName>
        <fullName evidence="1">BT4734-like N-terminal domain-containing protein</fullName>
    </recommendedName>
</protein>
<dbReference type="InterPro" id="IPR014907">
    <property type="entry name" value="BT4734-like_N"/>
</dbReference>
<name>A0A239X5Z4_9FLAO</name>
<dbReference type="EMBL" id="LT906465">
    <property type="protein sequence ID" value="SNV41478.1"/>
    <property type="molecule type" value="Genomic_DNA"/>
</dbReference>
<dbReference type="Pfam" id="PF08800">
    <property type="entry name" value="BT4734-like_N"/>
    <property type="match status" value="1"/>
</dbReference>
<dbReference type="KEGG" id="ctak:4412677_00928"/>
<reference evidence="2 3" key="1">
    <citation type="submission" date="2017-06" db="EMBL/GenBank/DDBJ databases">
        <authorList>
            <consortium name="Pathogen Informatics"/>
        </authorList>
    </citation>
    <scope>NUCLEOTIDE SEQUENCE [LARGE SCALE GENOMIC DNA]</scope>
    <source>
        <strain evidence="2 3">NCTC13490</strain>
    </source>
</reference>
<dbReference type="AlphaFoldDB" id="A0A239X5Z4"/>
<evidence type="ECO:0000313" key="3">
    <source>
        <dbReference type="Proteomes" id="UP000215196"/>
    </source>
</evidence>
<accession>A0A239X5Z4</accession>
<sequence>MINKIINCKKRNIVDSFNNIEEVVEFIKSPNQEHFELVEYARTLDRSSDEYRYIKTNKLPAISINFTFNNGYITGKNASDPTGYLYLDIDGLTENDIEINKTYVCAYWRSLSNTGITIVIKVSGLNHHNYQEATREIAKLLDLPYDKNAVSIDRLTVLSYDPKAFYNDNTEVIPVQDLLPENPPPDLPTKSTHYNNNLRYNTKGYDCNGYELRFNNLDEVLADYPIKFDNDGVYDFGSENKIKYSYVHVPFKKVGTGNRENIMKSITYQIYALNQNAPKKLIMNYIKGVNSSFMIPPLSEKELSDTLNKLYCSSKKVEPIINGHRRFIYDDQKSLTTTEKRKFNIIRVNKERTEKTKQFLYDIMYAWNETNSGKLTINNLTKVSRMNRKTVQNYYSELKKLL</sequence>
<dbReference type="Proteomes" id="UP000215196">
    <property type="component" value="Chromosome 1"/>
</dbReference>
<organism evidence="2 3">
    <name type="scientific">Chryseobacterium taklimakanense</name>
    <dbReference type="NCBI Taxonomy" id="536441"/>
    <lineage>
        <taxon>Bacteria</taxon>
        <taxon>Pseudomonadati</taxon>
        <taxon>Bacteroidota</taxon>
        <taxon>Flavobacteriia</taxon>
        <taxon>Flavobacteriales</taxon>
        <taxon>Weeksellaceae</taxon>
        <taxon>Chryseobacterium group</taxon>
        <taxon>Chryseobacterium</taxon>
    </lineage>
</organism>
<keyword evidence="3" id="KW-1185">Reference proteome</keyword>
<gene>
    <name evidence="2" type="ORF">SAMEA4412677_00928</name>
</gene>